<keyword evidence="2" id="KW-1185">Reference proteome</keyword>
<name>A0ACA9PAL8_9GLOM</name>
<feature type="non-terminal residue" evidence="1">
    <location>
        <position position="172"/>
    </location>
</feature>
<evidence type="ECO:0000313" key="1">
    <source>
        <dbReference type="EMBL" id="CAG8695457.1"/>
    </source>
</evidence>
<reference evidence="1" key="1">
    <citation type="submission" date="2021-06" db="EMBL/GenBank/DDBJ databases">
        <authorList>
            <person name="Kallberg Y."/>
            <person name="Tangrot J."/>
            <person name="Rosling A."/>
        </authorList>
    </citation>
    <scope>NUCLEOTIDE SEQUENCE</scope>
    <source>
        <strain evidence="1">IL203A</strain>
    </source>
</reference>
<dbReference type="Proteomes" id="UP000789702">
    <property type="component" value="Unassembled WGS sequence"/>
</dbReference>
<accession>A0ACA9PAL8</accession>
<protein>
    <submittedName>
        <fullName evidence="1">9204_t:CDS:1</fullName>
    </submittedName>
</protein>
<dbReference type="EMBL" id="CAJVPU010025219">
    <property type="protein sequence ID" value="CAG8695457.1"/>
    <property type="molecule type" value="Genomic_DNA"/>
</dbReference>
<comment type="caution">
    <text evidence="1">The sequence shown here is derived from an EMBL/GenBank/DDBJ whole genome shotgun (WGS) entry which is preliminary data.</text>
</comment>
<evidence type="ECO:0000313" key="2">
    <source>
        <dbReference type="Proteomes" id="UP000789702"/>
    </source>
</evidence>
<gene>
    <name evidence="1" type="ORF">DHETER_LOCUS11477</name>
</gene>
<proteinExistence type="predicted"/>
<sequence length="172" mass="18992">MLKTTFSSFMLLVATLILLSNNVISDETACYNYLVDLTNTFNHYFPICGNSDQTSGCPCSQDYTNNLTCAYNCRTKYNQSVDNPQNEVAYCNENGNTDTNYVPLKVPTNPSCPDNLLNDQGNSQNHSGIPIWSWLVPTVLVGLCICFCICHACCSESESSSTPAYNPNNPRP</sequence>
<organism evidence="1 2">
    <name type="scientific">Dentiscutata heterogama</name>
    <dbReference type="NCBI Taxonomy" id="1316150"/>
    <lineage>
        <taxon>Eukaryota</taxon>
        <taxon>Fungi</taxon>
        <taxon>Fungi incertae sedis</taxon>
        <taxon>Mucoromycota</taxon>
        <taxon>Glomeromycotina</taxon>
        <taxon>Glomeromycetes</taxon>
        <taxon>Diversisporales</taxon>
        <taxon>Gigasporaceae</taxon>
        <taxon>Dentiscutata</taxon>
    </lineage>
</organism>